<feature type="transmembrane region" description="Helical" evidence="3">
    <location>
        <begin position="167"/>
        <end position="190"/>
    </location>
</feature>
<dbReference type="InterPro" id="IPR012132">
    <property type="entry name" value="GMC_OxRdtase"/>
</dbReference>
<dbReference type="SUPFAM" id="SSF54373">
    <property type="entry name" value="FAD-linked reductases, C-terminal domain"/>
    <property type="match status" value="1"/>
</dbReference>
<dbReference type="Pfam" id="PF00732">
    <property type="entry name" value="GMC_oxred_N"/>
    <property type="match status" value="1"/>
</dbReference>
<name>A0A7R9ADW5_9CRUS</name>
<organism evidence="5">
    <name type="scientific">Darwinula stevensoni</name>
    <dbReference type="NCBI Taxonomy" id="69355"/>
    <lineage>
        <taxon>Eukaryota</taxon>
        <taxon>Metazoa</taxon>
        <taxon>Ecdysozoa</taxon>
        <taxon>Arthropoda</taxon>
        <taxon>Crustacea</taxon>
        <taxon>Oligostraca</taxon>
        <taxon>Ostracoda</taxon>
        <taxon>Podocopa</taxon>
        <taxon>Podocopida</taxon>
        <taxon>Darwinulocopina</taxon>
        <taxon>Darwinuloidea</taxon>
        <taxon>Darwinulidae</taxon>
        <taxon>Darwinula</taxon>
    </lineage>
</organism>
<dbReference type="InterPro" id="IPR000172">
    <property type="entry name" value="GMC_OxRdtase_N"/>
</dbReference>
<proteinExistence type="inferred from homology"/>
<evidence type="ECO:0000313" key="5">
    <source>
        <dbReference type="EMBL" id="CAD7252414.1"/>
    </source>
</evidence>
<dbReference type="Gene3D" id="3.30.560.10">
    <property type="entry name" value="Glucose Oxidase, domain 3"/>
    <property type="match status" value="1"/>
</dbReference>
<feature type="non-terminal residue" evidence="5">
    <location>
        <position position="441"/>
    </location>
</feature>
<dbReference type="GO" id="GO:0016614">
    <property type="term" value="F:oxidoreductase activity, acting on CH-OH group of donors"/>
    <property type="evidence" value="ECO:0007669"/>
    <property type="project" value="InterPro"/>
</dbReference>
<accession>A0A7R9ADW5</accession>
<feature type="compositionally biased region" description="Basic and acidic residues" evidence="2">
    <location>
        <begin position="247"/>
        <end position="261"/>
    </location>
</feature>
<keyword evidence="6" id="KW-1185">Reference proteome</keyword>
<sequence length="441" mass="48960">MDVLIDPGTKTTTGVEYLDMMGQRKTVRVRREVILSAGSIATPQLLMLSGVGPKEELARHNYLQLDSSLAPRRRPRVQAMSLTCQEFHLILLTNILINILTNILINILTNILMNILTFRIPQIPLIVDLPVGENLHGHSGVYGLTWTVRDFSGFNFIRDIMLNPVGFLRWFVFGGGAFSSLGGLGGLAFLPSNNATDRGWPDLGFTLLTFTPSTDGGLLLRRALGIQTRVSSRLWAPEGGRPGKSSKRNEEKGGKIAEEEKRPFGASSFSRRFLLLRTLPPSPGASPEERVEVPSPPRPSESIGRSPGNTFSTYRPISFRDGFTIIPYVTRPRSRGRIELRSADPLDPPKIFTEVFSHPDDMALTIQGIKKALEIGNTEAYRRHGAQFFPSSLPDCRDRGVFSDQYWECHARYLTFNMFHDVGTAKMGPADDPTAVVDPQL</sequence>
<dbReference type="PANTHER" id="PTHR11552">
    <property type="entry name" value="GLUCOSE-METHANOL-CHOLINE GMC OXIDOREDUCTASE"/>
    <property type="match status" value="1"/>
</dbReference>
<dbReference type="Pfam" id="PF05199">
    <property type="entry name" value="GMC_oxred_C"/>
    <property type="match status" value="1"/>
</dbReference>
<dbReference type="Gene3D" id="3.50.50.60">
    <property type="entry name" value="FAD/NAD(P)-binding domain"/>
    <property type="match status" value="2"/>
</dbReference>
<feature type="transmembrane region" description="Helical" evidence="3">
    <location>
        <begin position="87"/>
        <end position="109"/>
    </location>
</feature>
<dbReference type="PIRSF" id="PIRSF000137">
    <property type="entry name" value="Alcohol_oxidase"/>
    <property type="match status" value="1"/>
</dbReference>
<evidence type="ECO:0000256" key="2">
    <source>
        <dbReference type="SAM" id="MobiDB-lite"/>
    </source>
</evidence>
<dbReference type="Proteomes" id="UP000677054">
    <property type="component" value="Unassembled WGS sequence"/>
</dbReference>
<dbReference type="PANTHER" id="PTHR11552:SF227">
    <property type="entry name" value="GLUCOSE DEHYDROGENASE [FAD, QUINONE]-LIKE PROTEIN"/>
    <property type="match status" value="1"/>
</dbReference>
<keyword evidence="3" id="KW-0472">Membrane</keyword>
<feature type="domain" description="Glucose-methanol-choline oxidoreductase N-terminal" evidence="4">
    <location>
        <begin position="38"/>
        <end position="52"/>
    </location>
</feature>
<dbReference type="InterPro" id="IPR036188">
    <property type="entry name" value="FAD/NAD-bd_sf"/>
</dbReference>
<reference evidence="5" key="1">
    <citation type="submission" date="2020-11" db="EMBL/GenBank/DDBJ databases">
        <authorList>
            <person name="Tran Van P."/>
        </authorList>
    </citation>
    <scope>NUCLEOTIDE SEQUENCE</scope>
</reference>
<evidence type="ECO:0000256" key="1">
    <source>
        <dbReference type="ARBA" id="ARBA00010790"/>
    </source>
</evidence>
<feature type="region of interest" description="Disordered" evidence="2">
    <location>
        <begin position="279"/>
        <end position="311"/>
    </location>
</feature>
<dbReference type="GO" id="GO:0050660">
    <property type="term" value="F:flavin adenine dinucleotide binding"/>
    <property type="evidence" value="ECO:0007669"/>
    <property type="project" value="InterPro"/>
</dbReference>
<feature type="region of interest" description="Disordered" evidence="2">
    <location>
        <begin position="235"/>
        <end position="261"/>
    </location>
</feature>
<evidence type="ECO:0000256" key="3">
    <source>
        <dbReference type="SAM" id="Phobius"/>
    </source>
</evidence>
<comment type="similarity">
    <text evidence="1">Belongs to the GMC oxidoreductase family.</text>
</comment>
<dbReference type="EMBL" id="CAJPEV010004402">
    <property type="protein sequence ID" value="CAG0901731.1"/>
    <property type="molecule type" value="Genomic_DNA"/>
</dbReference>
<dbReference type="AlphaFoldDB" id="A0A7R9ADW5"/>
<dbReference type="EMBL" id="LR903919">
    <property type="protein sequence ID" value="CAD7252414.1"/>
    <property type="molecule type" value="Genomic_DNA"/>
</dbReference>
<evidence type="ECO:0000313" key="6">
    <source>
        <dbReference type="Proteomes" id="UP000677054"/>
    </source>
</evidence>
<gene>
    <name evidence="5" type="ORF">DSTB1V02_LOCUS12172</name>
</gene>
<dbReference type="PROSITE" id="PS00624">
    <property type="entry name" value="GMC_OXRED_2"/>
    <property type="match status" value="1"/>
</dbReference>
<dbReference type="OrthoDB" id="6423753at2759"/>
<keyword evidence="3" id="KW-1133">Transmembrane helix</keyword>
<protein>
    <recommendedName>
        <fullName evidence="4">Glucose-methanol-choline oxidoreductase N-terminal domain-containing protein</fullName>
    </recommendedName>
</protein>
<dbReference type="InterPro" id="IPR007867">
    <property type="entry name" value="GMC_OxRtase_C"/>
</dbReference>
<evidence type="ECO:0000259" key="4">
    <source>
        <dbReference type="PROSITE" id="PS00624"/>
    </source>
</evidence>
<dbReference type="SUPFAM" id="SSF51905">
    <property type="entry name" value="FAD/NAD(P)-binding domain"/>
    <property type="match status" value="1"/>
</dbReference>
<keyword evidence="3" id="KW-0812">Transmembrane</keyword>